<reference evidence="2" key="1">
    <citation type="submission" date="2018-09" db="EMBL/GenBank/DDBJ databases">
        <authorList>
            <person name="Livingstone P.G."/>
            <person name="Whitworth D.E."/>
        </authorList>
    </citation>
    <scope>NUCLEOTIDE SEQUENCE [LARGE SCALE GENOMIC DNA]</scope>
    <source>
        <strain evidence="2">CA040B</strain>
    </source>
</reference>
<dbReference type="EMBL" id="RAWG01000061">
    <property type="protein sequence ID" value="RKH43796.1"/>
    <property type="molecule type" value="Genomic_DNA"/>
</dbReference>
<sequence length="176" mass="19631">MFNRLYVAQTDTHITVPFSLTKEQWEDLAEALSNNSYALLRDIKDGVAEDSPGPDASGVLKVGPLELGLLYQWLFNPVDEAQAHNYLHALKKAAKESGVEAVKAVLGVLFNDRRFTGVCWMNYPNPFPIVSLSFEEGLLAQIASFVRDPTLSYLEPYEGGAVCFVDQPHEKDNMCY</sequence>
<organism evidence="1 2">
    <name type="scientific">Corallococcus sicarius</name>
    <dbReference type="NCBI Taxonomy" id="2316726"/>
    <lineage>
        <taxon>Bacteria</taxon>
        <taxon>Pseudomonadati</taxon>
        <taxon>Myxococcota</taxon>
        <taxon>Myxococcia</taxon>
        <taxon>Myxococcales</taxon>
        <taxon>Cystobacterineae</taxon>
        <taxon>Myxococcaceae</taxon>
        <taxon>Corallococcus</taxon>
    </lineage>
</organism>
<accession>A0A3A8NHC8</accession>
<protein>
    <submittedName>
        <fullName evidence="1">Uncharacterized protein</fullName>
    </submittedName>
</protein>
<proteinExistence type="predicted"/>
<gene>
    <name evidence="1" type="ORF">D7X12_12400</name>
</gene>
<evidence type="ECO:0000313" key="2">
    <source>
        <dbReference type="Proteomes" id="UP000273405"/>
    </source>
</evidence>
<keyword evidence="2" id="KW-1185">Reference proteome</keyword>
<name>A0A3A8NHC8_9BACT</name>
<evidence type="ECO:0000313" key="1">
    <source>
        <dbReference type="EMBL" id="RKH43796.1"/>
    </source>
</evidence>
<dbReference type="Proteomes" id="UP000273405">
    <property type="component" value="Unassembled WGS sequence"/>
</dbReference>
<comment type="caution">
    <text evidence="1">The sequence shown here is derived from an EMBL/GenBank/DDBJ whole genome shotgun (WGS) entry which is preliminary data.</text>
</comment>
<dbReference type="AlphaFoldDB" id="A0A3A8NHC8"/>